<evidence type="ECO:0000259" key="4">
    <source>
        <dbReference type="Pfam" id="PF22725"/>
    </source>
</evidence>
<organism evidence="5 6">
    <name type="scientific">Arenivirga flava</name>
    <dbReference type="NCBI Taxonomy" id="1930060"/>
    <lineage>
        <taxon>Bacteria</taxon>
        <taxon>Bacillati</taxon>
        <taxon>Actinomycetota</taxon>
        <taxon>Actinomycetes</taxon>
        <taxon>Micrococcales</taxon>
        <taxon>Microbacteriaceae</taxon>
        <taxon>Arenivirga</taxon>
    </lineage>
</organism>
<dbReference type="InterPro" id="IPR000683">
    <property type="entry name" value="Gfo/Idh/MocA-like_OxRdtase_N"/>
</dbReference>
<evidence type="ECO:0000313" key="6">
    <source>
        <dbReference type="Proteomes" id="UP001157160"/>
    </source>
</evidence>
<comment type="caution">
    <text evidence="5">The sequence shown here is derived from an EMBL/GenBank/DDBJ whole genome shotgun (WGS) entry which is preliminary data.</text>
</comment>
<keyword evidence="1" id="KW-0560">Oxidoreductase</keyword>
<dbReference type="EMBL" id="BSUL01000001">
    <property type="protein sequence ID" value="GMA28686.1"/>
    <property type="molecule type" value="Genomic_DNA"/>
</dbReference>
<dbReference type="AlphaFoldDB" id="A0AA37UPD2"/>
<accession>A0AA37UPD2</accession>
<dbReference type="SUPFAM" id="SSF55347">
    <property type="entry name" value="Glyceraldehyde-3-phosphate dehydrogenase-like, C-terminal domain"/>
    <property type="match status" value="1"/>
</dbReference>
<dbReference type="Gene3D" id="3.30.360.10">
    <property type="entry name" value="Dihydrodipicolinate Reductase, domain 2"/>
    <property type="match status" value="1"/>
</dbReference>
<keyword evidence="6" id="KW-1185">Reference proteome</keyword>
<evidence type="ECO:0000259" key="3">
    <source>
        <dbReference type="Pfam" id="PF01408"/>
    </source>
</evidence>
<reference evidence="5 6" key="1">
    <citation type="journal article" date="2014" name="Int. J. Syst. Evol. Microbiol.">
        <title>Complete genome sequence of Corynebacterium casei LMG S-19264T (=DSM 44701T), isolated from a smear-ripened cheese.</title>
        <authorList>
            <consortium name="US DOE Joint Genome Institute (JGI-PGF)"/>
            <person name="Walter F."/>
            <person name="Albersmeier A."/>
            <person name="Kalinowski J."/>
            <person name="Ruckert C."/>
        </authorList>
    </citation>
    <scope>NUCLEOTIDE SEQUENCE [LARGE SCALE GENOMIC DNA]</scope>
    <source>
        <strain evidence="5 6">NBRC 112289</strain>
    </source>
</reference>
<dbReference type="Pfam" id="PF22725">
    <property type="entry name" value="GFO_IDH_MocA_C3"/>
    <property type="match status" value="1"/>
</dbReference>
<dbReference type="InterPro" id="IPR055170">
    <property type="entry name" value="GFO_IDH_MocA-like_dom"/>
</dbReference>
<dbReference type="Pfam" id="PF01408">
    <property type="entry name" value="GFO_IDH_MocA"/>
    <property type="match status" value="1"/>
</dbReference>
<dbReference type="RefSeq" id="WP_284232080.1">
    <property type="nucleotide sequence ID" value="NZ_BSUL01000001.1"/>
</dbReference>
<dbReference type="InterPro" id="IPR036291">
    <property type="entry name" value="NAD(P)-bd_dom_sf"/>
</dbReference>
<evidence type="ECO:0000256" key="1">
    <source>
        <dbReference type="ARBA" id="ARBA00023002"/>
    </source>
</evidence>
<dbReference type="Proteomes" id="UP001157160">
    <property type="component" value="Unassembled WGS sequence"/>
</dbReference>
<evidence type="ECO:0000313" key="5">
    <source>
        <dbReference type="EMBL" id="GMA28686.1"/>
    </source>
</evidence>
<dbReference type="Gene3D" id="3.40.50.720">
    <property type="entry name" value="NAD(P)-binding Rossmann-like Domain"/>
    <property type="match status" value="1"/>
</dbReference>
<sequence length="362" mass="37467">MGQPHRVGIIGVGFISGQYLTTLANQSSVRIVAIADLDRAKAEEVAAGIEGARALDVAELLADPEVETVLNLTIPGAHAEIALAALDAGKNVYGEKPLAVTLDDGRRIMERADAVGRFVGSAPDTVLGTGIQTARKAIDDGLIGRPLAAVATWVAPGHELWHPNPDFYYQPGGGPVLDMGPYYIHSLLQLLGPVTAVVGLSSRSRDERSIGSGPREGETFPVAVQSHLAGALQHASGAISTVTVSFDAVRTTAAPIEVHGETGSLSVPDPNMFEGESAIFRLGGDAWEALPPSAGYVDSGRGVGLVDFAAGHGRASGAIGLHALEIMTGLLEAAESGTRVEIASTFPTPDLVPLTAAEAWRD</sequence>
<gene>
    <name evidence="5" type="ORF">GCM10025874_19390</name>
</gene>
<proteinExistence type="predicted"/>
<name>A0AA37UPD2_9MICO</name>
<dbReference type="GO" id="GO:0016491">
    <property type="term" value="F:oxidoreductase activity"/>
    <property type="evidence" value="ECO:0007669"/>
    <property type="project" value="UniProtKB-KW"/>
</dbReference>
<dbReference type="SUPFAM" id="SSF51735">
    <property type="entry name" value="NAD(P)-binding Rossmann-fold domains"/>
    <property type="match status" value="1"/>
</dbReference>
<keyword evidence="2" id="KW-0520">NAD</keyword>
<dbReference type="GO" id="GO:0000166">
    <property type="term" value="F:nucleotide binding"/>
    <property type="evidence" value="ECO:0007669"/>
    <property type="project" value="InterPro"/>
</dbReference>
<dbReference type="PANTHER" id="PTHR43818:SF11">
    <property type="entry name" value="BCDNA.GH03377"/>
    <property type="match status" value="1"/>
</dbReference>
<feature type="domain" description="GFO/IDH/MocA-like oxidoreductase" evidence="4">
    <location>
        <begin position="131"/>
        <end position="265"/>
    </location>
</feature>
<feature type="domain" description="Gfo/Idh/MocA-like oxidoreductase N-terminal" evidence="3">
    <location>
        <begin position="6"/>
        <end position="119"/>
    </location>
</feature>
<protein>
    <submittedName>
        <fullName evidence="5">Oxidoreductase</fullName>
    </submittedName>
</protein>
<dbReference type="PANTHER" id="PTHR43818">
    <property type="entry name" value="BCDNA.GH03377"/>
    <property type="match status" value="1"/>
</dbReference>
<evidence type="ECO:0000256" key="2">
    <source>
        <dbReference type="ARBA" id="ARBA00023027"/>
    </source>
</evidence>
<dbReference type="InterPro" id="IPR050463">
    <property type="entry name" value="Gfo/Idh/MocA_oxidrdct_glycsds"/>
</dbReference>